<proteinExistence type="predicted"/>
<evidence type="ECO:0000313" key="1">
    <source>
        <dbReference type="EMBL" id="SVA70767.1"/>
    </source>
</evidence>
<dbReference type="EMBL" id="UINC01017135">
    <property type="protein sequence ID" value="SVA70767.1"/>
    <property type="molecule type" value="Genomic_DNA"/>
</dbReference>
<gene>
    <name evidence="1" type="ORF">METZ01_LOCUS123621</name>
</gene>
<sequence>MKKILLLFLLCFAVNGYSDAANFEVGDVFESKKRTTSVVLYKFKADLLMLLRNIYQPHRSKTGSFRNLEPRYKYDLQKGDKIILLVSLEERGKEIFQVALVPKKKSKKQDNPYYYVVPDNFNQLVFVEHLTE</sequence>
<reference evidence="1" key="1">
    <citation type="submission" date="2018-05" db="EMBL/GenBank/DDBJ databases">
        <authorList>
            <person name="Lanie J.A."/>
            <person name="Ng W.-L."/>
            <person name="Kazmierczak K.M."/>
            <person name="Andrzejewski T.M."/>
            <person name="Davidsen T.M."/>
            <person name="Wayne K.J."/>
            <person name="Tettelin H."/>
            <person name="Glass J.I."/>
            <person name="Rusch D."/>
            <person name="Podicherti R."/>
            <person name="Tsui H.-C.T."/>
            <person name="Winkler M.E."/>
        </authorList>
    </citation>
    <scope>NUCLEOTIDE SEQUENCE</scope>
</reference>
<dbReference type="AlphaFoldDB" id="A0A381Y2X3"/>
<organism evidence="1">
    <name type="scientific">marine metagenome</name>
    <dbReference type="NCBI Taxonomy" id="408172"/>
    <lineage>
        <taxon>unclassified sequences</taxon>
        <taxon>metagenomes</taxon>
        <taxon>ecological metagenomes</taxon>
    </lineage>
</organism>
<accession>A0A381Y2X3</accession>
<name>A0A381Y2X3_9ZZZZ</name>
<protein>
    <submittedName>
        <fullName evidence="1">Uncharacterized protein</fullName>
    </submittedName>
</protein>